<dbReference type="GO" id="GO:0016301">
    <property type="term" value="F:kinase activity"/>
    <property type="evidence" value="ECO:0007669"/>
    <property type="project" value="UniProtKB-KW"/>
</dbReference>
<keyword evidence="4" id="KW-0067">ATP-binding</keyword>
<dbReference type="Gene3D" id="1.25.40.10">
    <property type="entry name" value="Tetratricopeptide repeat domain"/>
    <property type="match status" value="1"/>
</dbReference>
<gene>
    <name evidence="6" type="ORF">Van01_53910</name>
</gene>
<dbReference type="Gene3D" id="1.10.510.10">
    <property type="entry name" value="Transferase(Phosphotransferase) domain 1"/>
    <property type="match status" value="1"/>
</dbReference>
<proteinExistence type="predicted"/>
<feature type="domain" description="Protein kinase" evidence="5">
    <location>
        <begin position="22"/>
        <end position="282"/>
    </location>
</feature>
<dbReference type="InterPro" id="IPR011990">
    <property type="entry name" value="TPR-like_helical_dom_sf"/>
</dbReference>
<dbReference type="SUPFAM" id="SSF48452">
    <property type="entry name" value="TPR-like"/>
    <property type="match status" value="1"/>
</dbReference>
<evidence type="ECO:0000259" key="5">
    <source>
        <dbReference type="PROSITE" id="PS50011"/>
    </source>
</evidence>
<keyword evidence="7" id="KW-1185">Reference proteome</keyword>
<protein>
    <submittedName>
        <fullName evidence="6">Protein kinase</fullName>
    </submittedName>
</protein>
<dbReference type="Pfam" id="PF00069">
    <property type="entry name" value="Pkinase"/>
    <property type="match status" value="1"/>
</dbReference>
<accession>A0ABQ4I2T8</accession>
<keyword evidence="1" id="KW-0808">Transferase</keyword>
<keyword evidence="2" id="KW-0547">Nucleotide-binding</keyword>
<comment type="caution">
    <text evidence="6">The sequence shown here is derived from an EMBL/GenBank/DDBJ whole genome shotgun (WGS) entry which is preliminary data.</text>
</comment>
<organism evidence="6 7">
    <name type="scientific">Micromonospora andamanensis</name>
    <dbReference type="NCBI Taxonomy" id="1287068"/>
    <lineage>
        <taxon>Bacteria</taxon>
        <taxon>Bacillati</taxon>
        <taxon>Actinomycetota</taxon>
        <taxon>Actinomycetes</taxon>
        <taxon>Micromonosporales</taxon>
        <taxon>Micromonosporaceae</taxon>
        <taxon>Micromonospora</taxon>
    </lineage>
</organism>
<dbReference type="Gene3D" id="3.30.200.20">
    <property type="entry name" value="Phosphorylase Kinase, domain 1"/>
    <property type="match status" value="1"/>
</dbReference>
<dbReference type="InterPro" id="IPR000719">
    <property type="entry name" value="Prot_kinase_dom"/>
</dbReference>
<name>A0ABQ4I2T8_9ACTN</name>
<dbReference type="PANTHER" id="PTHR43289:SF34">
    <property type="entry name" value="SERINE_THREONINE-PROTEIN KINASE YBDM-RELATED"/>
    <property type="match status" value="1"/>
</dbReference>
<dbReference type="PROSITE" id="PS50011">
    <property type="entry name" value="PROTEIN_KINASE_DOM"/>
    <property type="match status" value="1"/>
</dbReference>
<evidence type="ECO:0000313" key="7">
    <source>
        <dbReference type="Proteomes" id="UP000647017"/>
    </source>
</evidence>
<sequence>MTASVVMLSPVVPSTSLKDRYRLARYPLAHKGMSEVWPAHDALLDRPVIVKFVAATDLDLVRRFRREALLTARLDHPGVPAVYDLGEHAGHPYSVLQKINGVALSDLVAEHGPLPIGWVAAIGAQISSVLLAAQQLGLVHRDIKPSNAMLEPSGAVKVLDFGLAAIPDDDRYSRITQSGQALGTIGYMAPEQILGQPTDHRADLYGLGATLFDLLTGSPPFDDLTTMTTVRQQVAATPPRPATLRPETPAALDDLVHALLAPTPDDRPDSAADVYRVLAPLAANLPPIPGVLDESVTAVQAYAAIVGRTPPHHGATVAPVREPSDVELEQAVRQAEQMQAAGEFRAAARQWRRLAEHRARQHGDDDPQVFDLRLRAARTHLALGEHDRAVRQLTTLLEGRERVDGPEHPAVRELREEIARLSAERAGSLPLPQQYAPDADR</sequence>
<evidence type="ECO:0000256" key="3">
    <source>
        <dbReference type="ARBA" id="ARBA00022777"/>
    </source>
</evidence>
<dbReference type="CDD" id="cd14014">
    <property type="entry name" value="STKc_PknB_like"/>
    <property type="match status" value="1"/>
</dbReference>
<dbReference type="PANTHER" id="PTHR43289">
    <property type="entry name" value="MITOGEN-ACTIVATED PROTEIN KINASE KINASE KINASE 20-RELATED"/>
    <property type="match status" value="1"/>
</dbReference>
<reference evidence="6 7" key="1">
    <citation type="submission" date="2021-01" db="EMBL/GenBank/DDBJ databases">
        <title>Whole genome shotgun sequence of Verrucosispora andamanensis NBRC 109075.</title>
        <authorList>
            <person name="Komaki H."/>
            <person name="Tamura T."/>
        </authorList>
    </citation>
    <scope>NUCLEOTIDE SEQUENCE [LARGE SCALE GENOMIC DNA]</scope>
    <source>
        <strain evidence="6 7">NBRC 109075</strain>
    </source>
</reference>
<evidence type="ECO:0000256" key="1">
    <source>
        <dbReference type="ARBA" id="ARBA00022679"/>
    </source>
</evidence>
<evidence type="ECO:0000256" key="4">
    <source>
        <dbReference type="ARBA" id="ARBA00022840"/>
    </source>
</evidence>
<dbReference type="Proteomes" id="UP000647017">
    <property type="component" value="Unassembled WGS sequence"/>
</dbReference>
<evidence type="ECO:0000256" key="2">
    <source>
        <dbReference type="ARBA" id="ARBA00022741"/>
    </source>
</evidence>
<dbReference type="EMBL" id="BOOZ01000046">
    <property type="protein sequence ID" value="GIJ12177.1"/>
    <property type="molecule type" value="Genomic_DNA"/>
</dbReference>
<evidence type="ECO:0000313" key="6">
    <source>
        <dbReference type="EMBL" id="GIJ12177.1"/>
    </source>
</evidence>
<dbReference type="SUPFAM" id="SSF56112">
    <property type="entry name" value="Protein kinase-like (PK-like)"/>
    <property type="match status" value="1"/>
</dbReference>
<dbReference type="SMART" id="SM00220">
    <property type="entry name" value="S_TKc"/>
    <property type="match status" value="1"/>
</dbReference>
<dbReference type="InterPro" id="IPR011009">
    <property type="entry name" value="Kinase-like_dom_sf"/>
</dbReference>
<keyword evidence="3 6" id="KW-0418">Kinase</keyword>